<evidence type="ECO:0000259" key="23">
    <source>
        <dbReference type="PROSITE" id="PS50970"/>
    </source>
</evidence>
<gene>
    <name evidence="28" type="primary">metH</name>
    <name evidence="28" type="ORF">GOB84_06015</name>
</gene>
<feature type="binding site" evidence="22">
    <location>
        <position position="296"/>
    </location>
    <ligand>
        <name>Zn(2+)</name>
        <dbReference type="ChEBI" id="CHEBI:29105"/>
    </ligand>
</feature>
<feature type="domain" description="Hcy-binding" evidence="23">
    <location>
        <begin position="8"/>
        <end position="310"/>
    </location>
</feature>
<dbReference type="PANTHER" id="PTHR45833:SF1">
    <property type="entry name" value="METHIONINE SYNTHASE"/>
    <property type="match status" value="1"/>
</dbReference>
<keyword evidence="11 21" id="KW-0808">Transferase</keyword>
<dbReference type="InterPro" id="IPR006158">
    <property type="entry name" value="Cobalamin-bd"/>
</dbReference>
<comment type="pathway">
    <text evidence="4 21">Amino-acid biosynthesis; L-methionine biosynthesis via de novo pathway; L-methionine from L-homocysteine (MetH route): step 1/1.</text>
</comment>
<comment type="cofactor">
    <cofactor evidence="2 21 22">
        <name>Zn(2+)</name>
        <dbReference type="ChEBI" id="CHEBI:29105"/>
    </cofactor>
</comment>
<evidence type="ECO:0000256" key="22">
    <source>
        <dbReference type="PROSITE-ProRule" id="PRU00333"/>
    </source>
</evidence>
<name>A0ABX0K6U4_9PROT</name>
<dbReference type="InterPro" id="IPR004223">
    <property type="entry name" value="VitB12-dep_Met_synth_activ_dom"/>
</dbReference>
<comment type="similarity">
    <text evidence="5">Belongs to the vitamin-B12 dependent methionine synthase family.</text>
</comment>
<evidence type="ECO:0000256" key="9">
    <source>
        <dbReference type="ARBA" id="ARBA00022605"/>
    </source>
</evidence>
<dbReference type="SUPFAM" id="SSF51717">
    <property type="entry name" value="Dihydropteroate synthetase-like"/>
    <property type="match status" value="1"/>
</dbReference>
<feature type="domain" description="Pterin-binding" evidence="24">
    <location>
        <begin position="349"/>
        <end position="605"/>
    </location>
</feature>
<keyword evidence="9 21" id="KW-0028">Amino-acid biosynthesis</keyword>
<evidence type="ECO:0000259" key="27">
    <source>
        <dbReference type="PROSITE" id="PS51337"/>
    </source>
</evidence>
<evidence type="ECO:0000256" key="10">
    <source>
        <dbReference type="ARBA" id="ARBA00022628"/>
    </source>
</evidence>
<comment type="catalytic activity">
    <reaction evidence="1 21">
        <text>(6S)-5-methyl-5,6,7,8-tetrahydrofolate + L-homocysteine = (6S)-5,6,7,8-tetrahydrofolate + L-methionine</text>
        <dbReference type="Rhea" id="RHEA:11172"/>
        <dbReference type="ChEBI" id="CHEBI:18608"/>
        <dbReference type="ChEBI" id="CHEBI:57453"/>
        <dbReference type="ChEBI" id="CHEBI:57844"/>
        <dbReference type="ChEBI" id="CHEBI:58199"/>
        <dbReference type="EC" id="2.1.1.13"/>
    </reaction>
</comment>
<evidence type="ECO:0000256" key="13">
    <source>
        <dbReference type="ARBA" id="ARBA00022723"/>
    </source>
</evidence>
<organism evidence="28 29">
    <name type="scientific">Acetobacter fallax</name>
    <dbReference type="NCBI Taxonomy" id="1737473"/>
    <lineage>
        <taxon>Bacteria</taxon>
        <taxon>Pseudomonadati</taxon>
        <taxon>Pseudomonadota</taxon>
        <taxon>Alphaproteobacteria</taxon>
        <taxon>Acetobacterales</taxon>
        <taxon>Acetobacteraceae</taxon>
        <taxon>Acetobacter</taxon>
    </lineage>
</organism>
<evidence type="ECO:0000256" key="18">
    <source>
        <dbReference type="ARBA" id="ARBA00025552"/>
    </source>
</evidence>
<evidence type="ECO:0000256" key="1">
    <source>
        <dbReference type="ARBA" id="ARBA00001700"/>
    </source>
</evidence>
<dbReference type="Pfam" id="PF02574">
    <property type="entry name" value="S-methyl_trans"/>
    <property type="match status" value="1"/>
</dbReference>
<dbReference type="SUPFAM" id="SSF56507">
    <property type="entry name" value="Methionine synthase activation domain-like"/>
    <property type="match status" value="1"/>
</dbReference>
<evidence type="ECO:0000256" key="5">
    <source>
        <dbReference type="ARBA" id="ARBA00010398"/>
    </source>
</evidence>
<dbReference type="SUPFAM" id="SSF47644">
    <property type="entry name" value="Methionine synthase domain"/>
    <property type="match status" value="1"/>
</dbReference>
<keyword evidence="13 21" id="KW-0479">Metal-binding</keyword>
<feature type="binding site" evidence="22">
    <location>
        <position position="295"/>
    </location>
    <ligand>
        <name>Zn(2+)</name>
        <dbReference type="ChEBI" id="CHEBI:29105"/>
    </ligand>
</feature>
<accession>A0ABX0K6U4</accession>
<keyword evidence="10 21" id="KW-0846">Cobalamin</keyword>
<keyword evidence="14" id="KW-0677">Repeat</keyword>
<dbReference type="InterPro" id="IPR033706">
    <property type="entry name" value="Met_synthase_B12-bd"/>
</dbReference>
<dbReference type="InterPro" id="IPR036724">
    <property type="entry name" value="Cobalamin-bd_sf"/>
</dbReference>
<dbReference type="Gene3D" id="3.10.196.10">
    <property type="entry name" value="Vitamin B12-dependent methionine synthase, activation domain"/>
    <property type="match status" value="1"/>
</dbReference>
<comment type="domain">
    <text evidence="21">Modular enzyme with four functionally distinct domains. The isolated Hcy-binding domain catalyzes methyl transfer from free methylcobalamin to homocysteine. The Hcy-binding domain in association with the pterin-binding domain catalyzes the methylation of cob(I)alamin by methyltetrahydrofolate and the methylation of homocysteine. The B12-binding domain binds the cofactor. The AdoMet activation domain binds S-adenosyl-L-methionine. Under aerobic conditions cob(I)alamin can be converted to inactive cob(II)alamin. Reductive methylation by S-adenosyl-L-methionine and flavodoxin regenerates methylcobalamin.</text>
</comment>
<evidence type="ECO:0000256" key="20">
    <source>
        <dbReference type="NCBIfam" id="TIGR02082"/>
    </source>
</evidence>
<dbReference type="InterPro" id="IPR050554">
    <property type="entry name" value="Met_Synthase/Corrinoid"/>
</dbReference>
<dbReference type="InterPro" id="IPR000489">
    <property type="entry name" value="Pterin-binding_dom"/>
</dbReference>
<dbReference type="PROSITE" id="PS51337">
    <property type="entry name" value="B12_BINDING_NTER"/>
    <property type="match status" value="1"/>
</dbReference>
<evidence type="ECO:0000259" key="24">
    <source>
        <dbReference type="PROSITE" id="PS50972"/>
    </source>
</evidence>
<dbReference type="Gene3D" id="3.20.20.20">
    <property type="entry name" value="Dihydropteroate synthase-like"/>
    <property type="match status" value="1"/>
</dbReference>
<dbReference type="PIRSF" id="PIRSF000381">
    <property type="entry name" value="MetH"/>
    <property type="match status" value="1"/>
</dbReference>
<dbReference type="CDD" id="cd02069">
    <property type="entry name" value="methionine_synthase_B12_BD"/>
    <property type="match status" value="1"/>
</dbReference>
<dbReference type="InterPro" id="IPR037010">
    <property type="entry name" value="VitB12-dep_Met_synth_activ_sf"/>
</dbReference>
<evidence type="ECO:0000256" key="15">
    <source>
        <dbReference type="ARBA" id="ARBA00022833"/>
    </source>
</evidence>
<evidence type="ECO:0000256" key="2">
    <source>
        <dbReference type="ARBA" id="ARBA00001947"/>
    </source>
</evidence>
<dbReference type="EC" id="2.1.1.13" evidence="6 20"/>
<dbReference type="GO" id="GO:0032259">
    <property type="term" value="P:methylation"/>
    <property type="evidence" value="ECO:0007669"/>
    <property type="project" value="UniProtKB-KW"/>
</dbReference>
<sequence length="1171" mass="129460">MTSARSPRPPLLEALREQVLLCDGGMGSRVQVLDLDTERDYRGQENCTEILNLSRPELIREIHRGYFEAGADMVETNSFGGSPLTLSEFGLQDQAREINRIAATLAREAADSFDDDRHRYVIGSVGPGTKLPSLGNIDYDTLEAGLAEQGRGLIEGGVDAILIETCQDTLQIKAAVNGMKIARAELGTKTPIFVQVTVETTGTLLVGPDIAAAATVIHSLDVDLMGLNCATGPQEMAEHVRWLAENWPGLLSVQPNAGLPELVNGETYYPLSPDEMASWVERFIVEDGLNIVGGCCGTSTPHIAALDAMLRRRAPDGKHRPAPVKRNPTWVPSVASLYSQTPLRQENAYFSIGERCNANGSKKWRELQEANDWDGCVAIGREQAAEGSNALDICTAFVGRNEIAEMDEVIRRFTSSVNAPLVIDSTETPVIESALKLHGGKPIINSINFEDGEHIAHERMKLARKFGAAVVALTIDEVGMAKTPEDKLRIASRLVEFACTQYGLPQSDLMIDPLTFTIATGVEDDRKLGEWTLEGIRLIRERFPDIQIVLGLSNISFGLNPAARAVLNSVFLDHAVKAGMTGAIVHVSKIRPLHLIAEEEVRVAEDLIFDRRTEDYDPLQRLLELFAGRKAADVAKKARAETAPERLKDRIVDGDRKGLEADLEEAMQTMPPLDIINTVLLDGMKVVGELFGSGKMQLPFVLQSAETMKTAVAWLEPHMERKEGQARGTLVLATVKGDVHDIGKNLVDIILTNNGYRVINLGIKIPVADMIEAARTHKADAIGMSGLLVKSTVVMRENLQEISRQGLDLPVILGGAALTRNYVEEDCVTSYAPTGRVVYARDAFDGLTLMDHVVQNKFDDYCAAIAKRREGKASRNTPRTPEVAEERGFGPVDVAAAQKRRHRLTKDEPVITPPFWGPRMIETDTNAVLPFLNKRSLYQFQWGFKKQGRSLDDFLTWADQELRPVLRRMLGLAEADSILTPRASYGYWKAAGQGNDLILFAEDGTTEVCRFTMPRQPREDGECIADFVRDVDDEQRDVIGLQVVTVGQKASDIARDWFEQNRYQDYLYLHGLSVEVAEAMAEYTHKRIRAELGFSSEDDRDMDKLLSQGYRGSRYSFGYPACPRLEDQEPILKLLDAERIGVSLSDGYQLHPEQSTSALVILNPKAKYFTV</sequence>
<dbReference type="SUPFAM" id="SSF52242">
    <property type="entry name" value="Cobalamin (vitamin B12)-binding domain"/>
    <property type="match status" value="1"/>
</dbReference>
<evidence type="ECO:0000313" key="29">
    <source>
        <dbReference type="Proteomes" id="UP000615326"/>
    </source>
</evidence>
<evidence type="ECO:0000259" key="26">
    <source>
        <dbReference type="PROSITE" id="PS51332"/>
    </source>
</evidence>
<dbReference type="InterPro" id="IPR003759">
    <property type="entry name" value="Cbl-bd_cap"/>
</dbReference>
<feature type="binding site" evidence="22">
    <location>
        <position position="229"/>
    </location>
    <ligand>
        <name>Zn(2+)</name>
        <dbReference type="ChEBI" id="CHEBI:29105"/>
    </ligand>
</feature>
<keyword evidence="8 21" id="KW-0489">Methyltransferase</keyword>
<dbReference type="SMART" id="SM01018">
    <property type="entry name" value="B12-binding_2"/>
    <property type="match status" value="1"/>
</dbReference>
<evidence type="ECO:0000256" key="6">
    <source>
        <dbReference type="ARBA" id="ARBA00012032"/>
    </source>
</evidence>
<dbReference type="PROSITE" id="PS50972">
    <property type="entry name" value="PTERIN_BINDING"/>
    <property type="match status" value="1"/>
</dbReference>
<evidence type="ECO:0000313" key="28">
    <source>
        <dbReference type="EMBL" id="NHO32125.1"/>
    </source>
</evidence>
<proteinExistence type="inferred from homology"/>
<evidence type="ECO:0000256" key="19">
    <source>
        <dbReference type="ARBA" id="ARBA00031040"/>
    </source>
</evidence>
<dbReference type="InterPro" id="IPR036594">
    <property type="entry name" value="Meth_synthase_dom"/>
</dbReference>
<keyword evidence="29" id="KW-1185">Reference proteome</keyword>
<dbReference type="Gene3D" id="3.40.50.280">
    <property type="entry name" value="Cobalamin-binding domain"/>
    <property type="match status" value="1"/>
</dbReference>
<reference evidence="28 29" key="1">
    <citation type="journal article" date="2020" name="Int. J. Syst. Evol. Microbiol.">
        <title>Novel acetic acid bacteria from cider fermentations: Acetobacter conturbans sp. nov. and Acetobacter fallax sp. nov.</title>
        <authorList>
            <person name="Sombolestani A.S."/>
            <person name="Cleenwerck I."/>
            <person name="Cnockaert M."/>
            <person name="Borremans W."/>
            <person name="Wieme A.D."/>
            <person name="De Vuyst L."/>
            <person name="Vandamme P."/>
        </authorList>
    </citation>
    <scope>NUCLEOTIDE SEQUENCE [LARGE SCALE GENOMIC DNA]</scope>
    <source>
        <strain evidence="28 29">LMG 1637</strain>
    </source>
</reference>
<dbReference type="Gene3D" id="3.20.20.330">
    <property type="entry name" value="Homocysteine-binding-like domain"/>
    <property type="match status" value="1"/>
</dbReference>
<evidence type="ECO:0000256" key="17">
    <source>
        <dbReference type="ARBA" id="ARBA00023285"/>
    </source>
</evidence>
<feature type="domain" description="AdoMet activation" evidence="25">
    <location>
        <begin position="885"/>
        <end position="1171"/>
    </location>
</feature>
<keyword evidence="12 21" id="KW-0949">S-adenosyl-L-methionine</keyword>
<evidence type="ECO:0000256" key="11">
    <source>
        <dbReference type="ARBA" id="ARBA00022679"/>
    </source>
</evidence>
<keyword evidence="17 21" id="KW-0170">Cobalt</keyword>
<evidence type="ECO:0000256" key="14">
    <source>
        <dbReference type="ARBA" id="ARBA00022737"/>
    </source>
</evidence>
<comment type="caution">
    <text evidence="28">The sequence shown here is derived from an EMBL/GenBank/DDBJ whole genome shotgun (WGS) entry which is preliminary data.</text>
</comment>
<evidence type="ECO:0000259" key="25">
    <source>
        <dbReference type="PROSITE" id="PS50974"/>
    </source>
</evidence>
<dbReference type="Pfam" id="PF02607">
    <property type="entry name" value="B12-binding_2"/>
    <property type="match status" value="1"/>
</dbReference>
<dbReference type="GO" id="GO:0008705">
    <property type="term" value="F:methionine synthase activity"/>
    <property type="evidence" value="ECO:0007669"/>
    <property type="project" value="UniProtKB-EC"/>
</dbReference>
<evidence type="ECO:0000256" key="16">
    <source>
        <dbReference type="ARBA" id="ARBA00023167"/>
    </source>
</evidence>
<dbReference type="PROSITE" id="PS50974">
    <property type="entry name" value="ADOMET_ACTIVATION"/>
    <property type="match status" value="1"/>
</dbReference>
<evidence type="ECO:0000256" key="12">
    <source>
        <dbReference type="ARBA" id="ARBA00022691"/>
    </source>
</evidence>
<protein>
    <recommendedName>
        <fullName evidence="7 20">Methionine synthase</fullName>
        <ecNumber evidence="6 20">2.1.1.13</ecNumber>
    </recommendedName>
    <alternativeName>
        <fullName evidence="19 21">5-methyltetrahydrofolate--homocysteine methyltransferase</fullName>
    </alternativeName>
</protein>
<feature type="domain" description="B12-binding" evidence="26">
    <location>
        <begin position="727"/>
        <end position="864"/>
    </location>
</feature>
<dbReference type="EMBL" id="WOSW01000007">
    <property type="protein sequence ID" value="NHO32125.1"/>
    <property type="molecule type" value="Genomic_DNA"/>
</dbReference>
<keyword evidence="16 21" id="KW-0486">Methionine biosynthesis</keyword>
<dbReference type="InterPro" id="IPR003726">
    <property type="entry name" value="HCY_dom"/>
</dbReference>
<evidence type="ECO:0000256" key="3">
    <source>
        <dbReference type="ARBA" id="ARBA00001956"/>
    </source>
</evidence>
<dbReference type="InterPro" id="IPR011005">
    <property type="entry name" value="Dihydropteroate_synth-like_sf"/>
</dbReference>
<dbReference type="InterPro" id="IPR011822">
    <property type="entry name" value="MetH"/>
</dbReference>
<dbReference type="Pfam" id="PF02310">
    <property type="entry name" value="B12-binding"/>
    <property type="match status" value="1"/>
</dbReference>
<evidence type="ECO:0000256" key="21">
    <source>
        <dbReference type="PIRNR" id="PIRNR000381"/>
    </source>
</evidence>
<keyword evidence="15 21" id="KW-0862">Zinc</keyword>
<evidence type="ECO:0000256" key="8">
    <source>
        <dbReference type="ARBA" id="ARBA00022603"/>
    </source>
</evidence>
<comment type="cofactor">
    <cofactor evidence="3 21">
        <name>methylcob(III)alamin</name>
        <dbReference type="ChEBI" id="CHEBI:28115"/>
    </cofactor>
</comment>
<dbReference type="PROSITE" id="PS50970">
    <property type="entry name" value="HCY"/>
    <property type="match status" value="1"/>
</dbReference>
<dbReference type="PANTHER" id="PTHR45833">
    <property type="entry name" value="METHIONINE SYNTHASE"/>
    <property type="match status" value="1"/>
</dbReference>
<dbReference type="Pfam" id="PF02965">
    <property type="entry name" value="Met_synt_B12"/>
    <property type="match status" value="1"/>
</dbReference>
<dbReference type="RefSeq" id="WP_242011313.1">
    <property type="nucleotide sequence ID" value="NZ_WOSW01000007.1"/>
</dbReference>
<dbReference type="InterPro" id="IPR036589">
    <property type="entry name" value="HCY_dom_sf"/>
</dbReference>
<dbReference type="Gene3D" id="1.10.1240.10">
    <property type="entry name" value="Methionine synthase domain"/>
    <property type="match status" value="1"/>
</dbReference>
<dbReference type="PROSITE" id="PS51332">
    <property type="entry name" value="B12_BINDING"/>
    <property type="match status" value="1"/>
</dbReference>
<dbReference type="NCBIfam" id="TIGR02082">
    <property type="entry name" value="metH"/>
    <property type="match status" value="1"/>
</dbReference>
<dbReference type="Pfam" id="PF00809">
    <property type="entry name" value="Pterin_bind"/>
    <property type="match status" value="1"/>
</dbReference>
<evidence type="ECO:0000256" key="4">
    <source>
        <dbReference type="ARBA" id="ARBA00005178"/>
    </source>
</evidence>
<evidence type="ECO:0000256" key="7">
    <source>
        <dbReference type="ARBA" id="ARBA00013998"/>
    </source>
</evidence>
<comment type="function">
    <text evidence="18 21">Catalyzes the transfer of a methyl group from methyl-cobalamin to homocysteine, yielding enzyme-bound cob(I)alamin and methionine. Subsequently, remethylates the cofactor using methyltetrahydrofolate.</text>
</comment>
<dbReference type="Proteomes" id="UP000615326">
    <property type="component" value="Unassembled WGS sequence"/>
</dbReference>
<feature type="domain" description="B12-binding N-terminal" evidence="27">
    <location>
        <begin position="634"/>
        <end position="727"/>
    </location>
</feature>
<dbReference type="SUPFAM" id="SSF82282">
    <property type="entry name" value="Homocysteine S-methyltransferase"/>
    <property type="match status" value="1"/>
</dbReference>